<comment type="caution">
    <text evidence="1">The sequence shown here is derived from an EMBL/GenBank/DDBJ whole genome shotgun (WGS) entry which is preliminary data.</text>
</comment>
<dbReference type="EMBL" id="JAULUE010002054">
    <property type="protein sequence ID" value="KAK5894096.1"/>
    <property type="molecule type" value="Genomic_DNA"/>
</dbReference>
<sequence length="101" mass="10990">MVLLALTSFCVLTRRTSRKTEKEKGGLVGGLEAEAHIWVIGVDRPWIIPPTTEPLIHGGVCTGRPNPMECTVSHSAVAARYNSIDRTAQLCDVLYTGLQDV</sequence>
<gene>
    <name evidence="1" type="ORF">CesoFtcFv8_010819</name>
</gene>
<proteinExistence type="predicted"/>
<protein>
    <submittedName>
        <fullName evidence="1">Uncharacterized protein</fullName>
    </submittedName>
</protein>
<accession>A0AAN8GWJ2</accession>
<keyword evidence="2" id="KW-1185">Reference proteome</keyword>
<evidence type="ECO:0000313" key="2">
    <source>
        <dbReference type="Proteomes" id="UP001335648"/>
    </source>
</evidence>
<dbReference type="Proteomes" id="UP001335648">
    <property type="component" value="Unassembled WGS sequence"/>
</dbReference>
<name>A0AAN8GWJ2_9TELE</name>
<dbReference type="AlphaFoldDB" id="A0AAN8GWJ2"/>
<evidence type="ECO:0000313" key="1">
    <source>
        <dbReference type="EMBL" id="KAK5894096.1"/>
    </source>
</evidence>
<organism evidence="1 2">
    <name type="scientific">Champsocephalus esox</name>
    <name type="common">pike icefish</name>
    <dbReference type="NCBI Taxonomy" id="159716"/>
    <lineage>
        <taxon>Eukaryota</taxon>
        <taxon>Metazoa</taxon>
        <taxon>Chordata</taxon>
        <taxon>Craniata</taxon>
        <taxon>Vertebrata</taxon>
        <taxon>Euteleostomi</taxon>
        <taxon>Actinopterygii</taxon>
        <taxon>Neopterygii</taxon>
        <taxon>Teleostei</taxon>
        <taxon>Neoteleostei</taxon>
        <taxon>Acanthomorphata</taxon>
        <taxon>Eupercaria</taxon>
        <taxon>Perciformes</taxon>
        <taxon>Notothenioidei</taxon>
        <taxon>Channichthyidae</taxon>
        <taxon>Champsocephalus</taxon>
    </lineage>
</organism>
<reference evidence="1 2" key="1">
    <citation type="journal article" date="2023" name="Mol. Biol. Evol.">
        <title>Genomics of Secondarily Temperate Adaptation in the Only Non-Antarctic Icefish.</title>
        <authorList>
            <person name="Rivera-Colon A.G."/>
            <person name="Rayamajhi N."/>
            <person name="Minhas B.F."/>
            <person name="Madrigal G."/>
            <person name="Bilyk K.T."/>
            <person name="Yoon V."/>
            <person name="Hune M."/>
            <person name="Gregory S."/>
            <person name="Cheng C.H.C."/>
            <person name="Catchen J.M."/>
        </authorList>
    </citation>
    <scope>NUCLEOTIDE SEQUENCE [LARGE SCALE GENOMIC DNA]</scope>
    <source>
        <strain evidence="1">JC2023a</strain>
    </source>
</reference>